<feature type="domain" description="DUF642" evidence="2">
    <location>
        <begin position="25"/>
        <end position="181"/>
    </location>
</feature>
<dbReference type="Proteomes" id="UP000021816">
    <property type="component" value="Unassembled WGS sequence"/>
</dbReference>
<feature type="signal peptide" evidence="1">
    <location>
        <begin position="1"/>
        <end position="24"/>
    </location>
</feature>
<comment type="caution">
    <text evidence="3">The sequence shown here is derived from an EMBL/GenBank/DDBJ whole genome shotgun (WGS) entry which is preliminary data.</text>
</comment>
<keyword evidence="1" id="KW-0732">Signal</keyword>
<dbReference type="InterPro" id="IPR013424">
    <property type="entry name" value="Ice-binding_C"/>
</dbReference>
<sequence length="216" mass="22589">MKALSIIRPLALAGALLGCGLAQANLIQNGSFETGVNPGGSFIGPLGVGNTSINDWAITAGTVDYIGGLWQHADGERSIDLVGTSLGTINQTFATVLNQIYSVKFAMASNVAGGDNVKRLKAIAGDFNGDFSFDDTGKTNSDMGWTDKTFQFKAQGTQTTLSFAALNGECCFGPALDNVRVELVDNQVPEPVSALLVGLSLAGLGWSRRNRQRTAG</sequence>
<dbReference type="AlphaFoldDB" id="A0A011Q1G3"/>
<dbReference type="PROSITE" id="PS51257">
    <property type="entry name" value="PROKAR_LIPOPROTEIN"/>
    <property type="match status" value="1"/>
</dbReference>
<evidence type="ECO:0000313" key="3">
    <source>
        <dbReference type="EMBL" id="EXI83047.1"/>
    </source>
</evidence>
<gene>
    <name evidence="3" type="ORF">AW10_00122</name>
</gene>
<dbReference type="InterPro" id="IPR027576">
    <property type="entry name" value="Choice_anch_C_dom"/>
</dbReference>
<dbReference type="PATRIC" id="fig|1454003.3.peg.131"/>
<organism evidence="3 4">
    <name type="scientific">Candidatus Accumulibacter appositus</name>
    <dbReference type="NCBI Taxonomy" id="1454003"/>
    <lineage>
        <taxon>Bacteria</taxon>
        <taxon>Pseudomonadati</taxon>
        <taxon>Pseudomonadota</taxon>
        <taxon>Betaproteobacteria</taxon>
        <taxon>Candidatus Accumulibacter</taxon>
    </lineage>
</organism>
<reference evidence="3 4" key="1">
    <citation type="submission" date="2014-02" db="EMBL/GenBank/DDBJ databases">
        <title>Expanding our view of genomic diversity in Candidatus Accumulibacter clades.</title>
        <authorList>
            <person name="Skennerton C.T."/>
            <person name="Barr J.J."/>
            <person name="Slater F.R."/>
            <person name="Bond P.L."/>
            <person name="Tyson G.W."/>
        </authorList>
    </citation>
    <scope>NUCLEOTIDE SEQUENCE [LARGE SCALE GENOMIC DNA]</scope>
    <source>
        <strain evidence="4">BA-92</strain>
    </source>
</reference>
<evidence type="ECO:0000256" key="1">
    <source>
        <dbReference type="SAM" id="SignalP"/>
    </source>
</evidence>
<dbReference type="InterPro" id="IPR006946">
    <property type="entry name" value="DGR2-like_dom"/>
</dbReference>
<feature type="chain" id="PRO_5001463063" description="DUF642 domain-containing protein" evidence="1">
    <location>
        <begin position="25"/>
        <end position="216"/>
    </location>
</feature>
<dbReference type="NCBIfam" id="TIGR02595">
    <property type="entry name" value="PEP_CTERM"/>
    <property type="match status" value="1"/>
</dbReference>
<protein>
    <recommendedName>
        <fullName evidence="2">DUF642 domain-containing protein</fullName>
    </recommendedName>
</protein>
<evidence type="ECO:0000259" key="2">
    <source>
        <dbReference type="Pfam" id="PF04862"/>
    </source>
</evidence>
<dbReference type="Pfam" id="PF04862">
    <property type="entry name" value="DUF642"/>
    <property type="match status" value="1"/>
</dbReference>
<name>A0A011Q1G3_9PROT</name>
<evidence type="ECO:0000313" key="4">
    <source>
        <dbReference type="Proteomes" id="UP000021816"/>
    </source>
</evidence>
<dbReference type="STRING" id="1454003.AW10_00122"/>
<dbReference type="EMBL" id="JEMX01000006">
    <property type="protein sequence ID" value="EXI83047.1"/>
    <property type="molecule type" value="Genomic_DNA"/>
</dbReference>
<proteinExistence type="predicted"/>
<dbReference type="NCBIfam" id="TIGR04362">
    <property type="entry name" value="choice_anch_C"/>
    <property type="match status" value="1"/>
</dbReference>
<dbReference type="Gene3D" id="2.60.120.260">
    <property type="entry name" value="Galactose-binding domain-like"/>
    <property type="match status" value="1"/>
</dbReference>
<accession>A0A011Q1G3</accession>